<dbReference type="RefSeq" id="WP_407844134.1">
    <property type="nucleotide sequence ID" value="NZ_BAAFSG010000001.1"/>
</dbReference>
<organism evidence="1 2">
    <name type="scientific">Desulfovibrio falkowii</name>
    <dbReference type="NCBI Taxonomy" id="3136602"/>
    <lineage>
        <taxon>Bacteria</taxon>
        <taxon>Pseudomonadati</taxon>
        <taxon>Thermodesulfobacteriota</taxon>
        <taxon>Desulfovibrionia</taxon>
        <taxon>Desulfovibrionales</taxon>
        <taxon>Desulfovibrionaceae</taxon>
        <taxon>Desulfovibrio</taxon>
    </lineage>
</organism>
<dbReference type="EMBL" id="BAAFSG010000001">
    <property type="protein sequence ID" value="GAB1253060.1"/>
    <property type="molecule type" value="Genomic_DNA"/>
</dbReference>
<evidence type="ECO:0000313" key="2">
    <source>
        <dbReference type="Proteomes" id="UP001628192"/>
    </source>
</evidence>
<name>A0ABQ0E5N5_9BACT</name>
<keyword evidence="2" id="KW-1185">Reference proteome</keyword>
<evidence type="ECO:0000313" key="1">
    <source>
        <dbReference type="EMBL" id="GAB1253060.1"/>
    </source>
</evidence>
<protein>
    <submittedName>
        <fullName evidence="1">Uncharacterized protein</fullName>
    </submittedName>
</protein>
<dbReference type="Proteomes" id="UP001628192">
    <property type="component" value="Unassembled WGS sequence"/>
</dbReference>
<comment type="caution">
    <text evidence="1">The sequence shown here is derived from an EMBL/GenBank/DDBJ whole genome shotgun (WGS) entry which is preliminary data.</text>
</comment>
<accession>A0ABQ0E5N5</accession>
<reference evidence="1 2" key="1">
    <citation type="journal article" date="2025" name="Int. J. Syst. Evol. Microbiol.">
        <title>Desulfovibrio falkowii sp. nov., Porphyromonas miyakawae sp. nov., Mediterraneibacter flintii sp. nov. and Owariibacterium komagatae gen. nov., sp. nov., isolated from human faeces.</title>
        <authorList>
            <person name="Hamaguchi T."/>
            <person name="Ohara M."/>
            <person name="Hisatomi A."/>
            <person name="Sekiguchi K."/>
            <person name="Takeda J.I."/>
            <person name="Ueyama J."/>
            <person name="Ito M."/>
            <person name="Nishiwaki H."/>
            <person name="Ogi T."/>
            <person name="Hirayama M."/>
            <person name="Ohkuma M."/>
            <person name="Sakamoto M."/>
            <person name="Ohno K."/>
        </authorList>
    </citation>
    <scope>NUCLEOTIDE SEQUENCE [LARGE SCALE GENOMIC DNA]</scope>
    <source>
        <strain evidence="1 2">13CB8C</strain>
    </source>
</reference>
<sequence length="57" mass="6257">MGLVDKVKGESSNPEVALPYLYEGIHTALSSVREVFSIPNEDIIITPLLIFRKLSGV</sequence>
<gene>
    <name evidence="1" type="ORF">Defa_05470</name>
</gene>
<proteinExistence type="predicted"/>